<protein>
    <submittedName>
        <fullName evidence="1">Uncharacterized protein</fullName>
    </submittedName>
</protein>
<evidence type="ECO:0000313" key="2">
    <source>
        <dbReference type="Proteomes" id="UP001209878"/>
    </source>
</evidence>
<dbReference type="AlphaFoldDB" id="A0AAD9K0H1"/>
<proteinExistence type="predicted"/>
<name>A0AAD9K0H1_RIDPI</name>
<comment type="caution">
    <text evidence="1">The sequence shown here is derived from an EMBL/GenBank/DDBJ whole genome shotgun (WGS) entry which is preliminary data.</text>
</comment>
<sequence>MIRASTARLYNLLITPASQITRTELINWTLLARYIATSPEEARNPFLARNDVAVRSSKEQIIIGDADIIYYGTDECKAGVPSVRRTQIFLLLHPRKTDILSGDYLELHTPCDVNTDTLWALQPQLDSRTNMRAWPPPQDILSVNGALLAANDTDAPILVHSGEHICLSPRRLLKSNTTLFIE</sequence>
<keyword evidence="2" id="KW-1185">Reference proteome</keyword>
<evidence type="ECO:0000313" key="1">
    <source>
        <dbReference type="EMBL" id="KAK2162437.1"/>
    </source>
</evidence>
<reference evidence="1" key="1">
    <citation type="journal article" date="2023" name="Mol. Biol. Evol.">
        <title>Third-Generation Sequencing Reveals the Adaptive Role of the Epigenome in Three Deep-Sea Polychaetes.</title>
        <authorList>
            <person name="Perez M."/>
            <person name="Aroh O."/>
            <person name="Sun Y."/>
            <person name="Lan Y."/>
            <person name="Juniper S.K."/>
            <person name="Young C.R."/>
            <person name="Angers B."/>
            <person name="Qian P.Y."/>
        </authorList>
    </citation>
    <scope>NUCLEOTIDE SEQUENCE</scope>
    <source>
        <strain evidence="1">R07B-5</strain>
    </source>
</reference>
<organism evidence="1 2">
    <name type="scientific">Ridgeia piscesae</name>
    <name type="common">Tubeworm</name>
    <dbReference type="NCBI Taxonomy" id="27915"/>
    <lineage>
        <taxon>Eukaryota</taxon>
        <taxon>Metazoa</taxon>
        <taxon>Spiralia</taxon>
        <taxon>Lophotrochozoa</taxon>
        <taxon>Annelida</taxon>
        <taxon>Polychaeta</taxon>
        <taxon>Sedentaria</taxon>
        <taxon>Canalipalpata</taxon>
        <taxon>Sabellida</taxon>
        <taxon>Siboglinidae</taxon>
        <taxon>Ridgeia</taxon>
    </lineage>
</organism>
<dbReference type="EMBL" id="JAODUO010001524">
    <property type="protein sequence ID" value="KAK2162437.1"/>
    <property type="molecule type" value="Genomic_DNA"/>
</dbReference>
<accession>A0AAD9K0H1</accession>
<dbReference type="Proteomes" id="UP001209878">
    <property type="component" value="Unassembled WGS sequence"/>
</dbReference>
<gene>
    <name evidence="1" type="ORF">NP493_1524g00009</name>
</gene>